<keyword evidence="8" id="KW-0067">ATP-binding</keyword>
<dbReference type="GO" id="GO:0000287">
    <property type="term" value="F:magnesium ion binding"/>
    <property type="evidence" value="ECO:0007669"/>
    <property type="project" value="InterPro"/>
</dbReference>
<evidence type="ECO:0000259" key="12">
    <source>
        <dbReference type="Pfam" id="PF00224"/>
    </source>
</evidence>
<evidence type="ECO:0000256" key="4">
    <source>
        <dbReference type="ARBA" id="ARBA00022679"/>
    </source>
</evidence>
<dbReference type="InterPro" id="IPR015813">
    <property type="entry name" value="Pyrv/PenolPyrv_kinase-like_dom"/>
</dbReference>
<dbReference type="Proteomes" id="UP001549111">
    <property type="component" value="Unassembled WGS sequence"/>
</dbReference>
<dbReference type="Pfam" id="PF00224">
    <property type="entry name" value="PK"/>
    <property type="match status" value="2"/>
</dbReference>
<dbReference type="EMBL" id="JBEPLS010000012">
    <property type="protein sequence ID" value="MET3605109.1"/>
    <property type="molecule type" value="Genomic_DNA"/>
</dbReference>
<dbReference type="GO" id="GO:0016301">
    <property type="term" value="F:kinase activity"/>
    <property type="evidence" value="ECO:0007669"/>
    <property type="project" value="UniProtKB-KW"/>
</dbReference>
<dbReference type="GO" id="GO:0030955">
    <property type="term" value="F:potassium ion binding"/>
    <property type="evidence" value="ECO:0007669"/>
    <property type="project" value="InterPro"/>
</dbReference>
<keyword evidence="4 13" id="KW-0808">Transferase</keyword>
<reference evidence="14 15" key="1">
    <citation type="submission" date="2019-02" db="EMBL/GenBank/DDBJ databases">
        <title>Complete Genome Sequence and Methylome Analysis of Sphaerotilus natans subsp. sulfidivorans D-507.</title>
        <authorList>
            <person name="Fomenkov A."/>
            <person name="Gridneva E."/>
            <person name="Smolyakov D."/>
            <person name="Dubinina G."/>
            <person name="Vincze T."/>
            <person name="Grabovich M."/>
            <person name="Roberts R.J."/>
        </authorList>
    </citation>
    <scope>NUCLEOTIDE SEQUENCE [LARGE SCALE GENOMIC DNA]</scope>
    <source>
        <strain evidence="14 15">D-507</strain>
    </source>
</reference>
<evidence type="ECO:0000256" key="1">
    <source>
        <dbReference type="ARBA" id="ARBA00004997"/>
    </source>
</evidence>
<name>A0A5C1Q595_9BURK</name>
<dbReference type="InterPro" id="IPR015793">
    <property type="entry name" value="Pyrv_Knase_brl"/>
</dbReference>
<evidence type="ECO:0000256" key="6">
    <source>
        <dbReference type="ARBA" id="ARBA00022741"/>
    </source>
</evidence>
<evidence type="ECO:0000256" key="11">
    <source>
        <dbReference type="ARBA" id="ARBA00023317"/>
    </source>
</evidence>
<evidence type="ECO:0000256" key="5">
    <source>
        <dbReference type="ARBA" id="ARBA00022723"/>
    </source>
</evidence>
<dbReference type="SUPFAM" id="SSF51621">
    <property type="entry name" value="Phosphoenolpyruvate/pyruvate domain"/>
    <property type="match status" value="1"/>
</dbReference>
<dbReference type="InterPro" id="IPR011037">
    <property type="entry name" value="Pyrv_Knase-like_insert_dom_sf"/>
</dbReference>
<keyword evidence="11 14" id="KW-0670">Pyruvate</keyword>
<keyword evidence="9" id="KW-0460">Magnesium</keyword>
<dbReference type="PANTHER" id="PTHR11817">
    <property type="entry name" value="PYRUVATE KINASE"/>
    <property type="match status" value="1"/>
</dbReference>
<dbReference type="GO" id="GO:0005524">
    <property type="term" value="F:ATP binding"/>
    <property type="evidence" value="ECO:0007669"/>
    <property type="project" value="UniProtKB-KW"/>
</dbReference>
<keyword evidence="6" id="KW-0547">Nucleotide-binding</keyword>
<dbReference type="GO" id="GO:0004743">
    <property type="term" value="F:pyruvate kinase activity"/>
    <property type="evidence" value="ECO:0007669"/>
    <property type="project" value="UniProtKB-EC"/>
</dbReference>
<reference evidence="13 16" key="2">
    <citation type="submission" date="2024-06" db="EMBL/GenBank/DDBJ databases">
        <title>Genomic Encyclopedia of Type Strains, Phase IV (KMG-IV): sequencing the most valuable type-strain genomes for metagenomic binning, comparative biology and taxonomic classification.</title>
        <authorList>
            <person name="Goeker M."/>
        </authorList>
    </citation>
    <scope>NUCLEOTIDE SEQUENCE [LARGE SCALE GENOMIC DNA]</scope>
    <source>
        <strain evidence="13 16">D-501</strain>
    </source>
</reference>
<evidence type="ECO:0000313" key="15">
    <source>
        <dbReference type="Proteomes" id="UP000323522"/>
    </source>
</evidence>
<gene>
    <name evidence="13" type="ORF">ABIC99_002934</name>
    <name evidence="14" type="ORF">EWH46_15040</name>
</gene>
<proteinExistence type="inferred from homology"/>
<feature type="domain" description="Pyruvate kinase barrel" evidence="12">
    <location>
        <begin position="373"/>
        <end position="590"/>
    </location>
</feature>
<dbReference type="RefSeq" id="WP_149504609.1">
    <property type="nucleotide sequence ID" value="NZ_CP035708.1"/>
</dbReference>
<keyword evidence="5" id="KW-0479">Metal-binding</keyword>
<evidence type="ECO:0000313" key="13">
    <source>
        <dbReference type="EMBL" id="MET3605109.1"/>
    </source>
</evidence>
<dbReference type="InterPro" id="IPR015806">
    <property type="entry name" value="Pyrv_Knase_insert_dom_sf"/>
</dbReference>
<evidence type="ECO:0000256" key="8">
    <source>
        <dbReference type="ARBA" id="ARBA00022840"/>
    </source>
</evidence>
<dbReference type="InterPro" id="IPR040442">
    <property type="entry name" value="Pyrv_kinase-like_dom_sf"/>
</dbReference>
<dbReference type="UniPathway" id="UPA00109">
    <property type="reaction ID" value="UER00188"/>
</dbReference>
<dbReference type="Proteomes" id="UP000323522">
    <property type="component" value="Chromosome"/>
</dbReference>
<dbReference type="OrthoDB" id="9812123at2"/>
<dbReference type="InterPro" id="IPR001697">
    <property type="entry name" value="Pyr_Knase"/>
</dbReference>
<evidence type="ECO:0000256" key="7">
    <source>
        <dbReference type="ARBA" id="ARBA00022777"/>
    </source>
</evidence>
<keyword evidence="7 14" id="KW-0418">Kinase</keyword>
<evidence type="ECO:0000313" key="16">
    <source>
        <dbReference type="Proteomes" id="UP001549111"/>
    </source>
</evidence>
<comment type="similarity">
    <text evidence="2">Belongs to the pyruvate kinase family.</text>
</comment>
<keyword evidence="16" id="KW-1185">Reference proteome</keyword>
<dbReference type="NCBIfam" id="NF011314">
    <property type="entry name" value="PRK14725.1"/>
    <property type="match status" value="1"/>
</dbReference>
<sequence length="637" mass="68791">MTAPHLPATSVSPAIDPGWDPAVCEPLIERLWALRRQMTALADRHADRLAAIDPAHQAGARNLLHYLALRSGDLRPLQLELSRLGLSSLGRAEPHVLASIDKVLGLLHRLSGRDWTPRDPDEPVGSRASTQALQRHAVALLGRTPPGRDVRIMVTLPGEAAADPGRIDAMVQAGMDIARINCAHDTPAQWQAMAEAVRLAARRAGREVRVLMDLGGPKLRTGPIESGPEVVRLRPRRDELGRVIAPARLALRPAGSARPVGAEADAVLGVDPDWLAPLKVGDLISLKDARRAQRQLEIVERHADGVIAALSRSAYLTADVVLRHEPHRDRRSALHDLPAAQGLLHLRRGDRLQLLPEGLGHEARPVGRGRRAQPASVSCTLPEALAAVRRGDRIWFDDGRIGGVVRKRLDGGGVLVEIGSAREGGEKLAADKGINLPDTALDLPALTAQDLQDLDTVVATADLVGLSFCQSADDVRRLRAELAARGASTLGLMLKIETQRGFAALPSILLATMEGPTAGVMIARGDLAVECGYERLAEVQEEMLWACEAAHLPVVWATQVLETLARTGRPSRAEITDAAMGERAECVMLNKGPHIMDAIRMLDDILRRMQEHQSKKRPLLRALRAWRGALDGQGAPG</sequence>
<dbReference type="KEGG" id="snn:EWH46_15040"/>
<accession>A0A5C1Q595</accession>
<dbReference type="Gene3D" id="2.40.33.10">
    <property type="entry name" value="PK beta-barrel domain-like"/>
    <property type="match status" value="2"/>
</dbReference>
<dbReference type="Gene3D" id="3.20.20.60">
    <property type="entry name" value="Phosphoenolpyruvate-binding domains"/>
    <property type="match status" value="2"/>
</dbReference>
<protein>
    <recommendedName>
        <fullName evidence="3">pyruvate kinase</fullName>
        <ecNumber evidence="3">2.7.1.40</ecNumber>
    </recommendedName>
</protein>
<evidence type="ECO:0000256" key="2">
    <source>
        <dbReference type="ARBA" id="ARBA00008663"/>
    </source>
</evidence>
<feature type="domain" description="Pyruvate kinase barrel" evidence="12">
    <location>
        <begin position="149"/>
        <end position="233"/>
    </location>
</feature>
<keyword evidence="10" id="KW-0324">Glycolysis</keyword>
<organism evidence="14 15">
    <name type="scientific">Sphaerotilus sulfidivorans</name>
    <dbReference type="NCBI Taxonomy" id="639200"/>
    <lineage>
        <taxon>Bacteria</taxon>
        <taxon>Pseudomonadati</taxon>
        <taxon>Pseudomonadota</taxon>
        <taxon>Betaproteobacteria</taxon>
        <taxon>Burkholderiales</taxon>
        <taxon>Sphaerotilaceae</taxon>
        <taxon>Sphaerotilus</taxon>
    </lineage>
</organism>
<dbReference type="AlphaFoldDB" id="A0A5C1Q595"/>
<evidence type="ECO:0000256" key="10">
    <source>
        <dbReference type="ARBA" id="ARBA00023152"/>
    </source>
</evidence>
<comment type="pathway">
    <text evidence="1">Carbohydrate degradation; glycolysis; pyruvate from D-glyceraldehyde 3-phosphate: step 5/5.</text>
</comment>
<evidence type="ECO:0000313" key="14">
    <source>
        <dbReference type="EMBL" id="QEN01956.1"/>
    </source>
</evidence>
<dbReference type="EMBL" id="CP035708">
    <property type="protein sequence ID" value="QEN01956.1"/>
    <property type="molecule type" value="Genomic_DNA"/>
</dbReference>
<dbReference type="EC" id="2.7.1.40" evidence="3"/>
<evidence type="ECO:0000256" key="9">
    <source>
        <dbReference type="ARBA" id="ARBA00022842"/>
    </source>
</evidence>
<evidence type="ECO:0000256" key="3">
    <source>
        <dbReference type="ARBA" id="ARBA00012142"/>
    </source>
</evidence>
<dbReference type="SUPFAM" id="SSF50800">
    <property type="entry name" value="PK beta-barrel domain-like"/>
    <property type="match status" value="1"/>
</dbReference>